<feature type="domain" description="HTH tetR-type" evidence="6">
    <location>
        <begin position="25"/>
        <end position="85"/>
    </location>
</feature>
<evidence type="ECO:0000313" key="7">
    <source>
        <dbReference type="EMBL" id="AKF03977.1"/>
    </source>
</evidence>
<evidence type="ECO:0000256" key="5">
    <source>
        <dbReference type="SAM" id="MobiDB-lite"/>
    </source>
</evidence>
<dbReference type="GO" id="GO:0000976">
    <property type="term" value="F:transcription cis-regulatory region binding"/>
    <property type="evidence" value="ECO:0007669"/>
    <property type="project" value="TreeGrafter"/>
</dbReference>
<keyword evidence="1" id="KW-0805">Transcription regulation</keyword>
<feature type="DNA-binding region" description="H-T-H motif" evidence="4">
    <location>
        <begin position="48"/>
        <end position="67"/>
    </location>
</feature>
<protein>
    <submittedName>
        <fullName evidence="7">Transcriptional regulator, TetR family protein</fullName>
    </submittedName>
</protein>
<dbReference type="OrthoDB" id="7056813at2"/>
<organism evidence="7 8">
    <name type="scientific">Sandaracinus amylolyticus</name>
    <dbReference type="NCBI Taxonomy" id="927083"/>
    <lineage>
        <taxon>Bacteria</taxon>
        <taxon>Pseudomonadati</taxon>
        <taxon>Myxococcota</taxon>
        <taxon>Polyangia</taxon>
        <taxon>Polyangiales</taxon>
        <taxon>Sandaracinaceae</taxon>
        <taxon>Sandaracinus</taxon>
    </lineage>
</organism>
<dbReference type="Pfam" id="PF00440">
    <property type="entry name" value="TetR_N"/>
    <property type="match status" value="1"/>
</dbReference>
<dbReference type="PRINTS" id="PR00455">
    <property type="entry name" value="HTHTETR"/>
</dbReference>
<gene>
    <name evidence="7" type="ORF">DB32_001126</name>
</gene>
<reference evidence="7 8" key="1">
    <citation type="submission" date="2015-03" db="EMBL/GenBank/DDBJ databases">
        <title>Genome assembly of Sandaracinus amylolyticus DSM 53668.</title>
        <authorList>
            <person name="Sharma G."/>
            <person name="Subramanian S."/>
        </authorList>
    </citation>
    <scope>NUCLEOTIDE SEQUENCE [LARGE SCALE GENOMIC DNA]</scope>
    <source>
        <strain evidence="7 8">DSM 53668</strain>
    </source>
</reference>
<dbReference type="STRING" id="927083.DB32_001126"/>
<evidence type="ECO:0000256" key="1">
    <source>
        <dbReference type="ARBA" id="ARBA00023015"/>
    </source>
</evidence>
<dbReference type="SUPFAM" id="SSF46689">
    <property type="entry name" value="Homeodomain-like"/>
    <property type="match status" value="1"/>
</dbReference>
<keyword evidence="8" id="KW-1185">Reference proteome</keyword>
<dbReference type="EMBL" id="CP011125">
    <property type="protein sequence ID" value="AKF03977.1"/>
    <property type="molecule type" value="Genomic_DNA"/>
</dbReference>
<dbReference type="Proteomes" id="UP000034883">
    <property type="component" value="Chromosome"/>
</dbReference>
<dbReference type="InterPro" id="IPR050109">
    <property type="entry name" value="HTH-type_TetR-like_transc_reg"/>
</dbReference>
<dbReference type="KEGG" id="samy:DB32_001126"/>
<evidence type="ECO:0000256" key="2">
    <source>
        <dbReference type="ARBA" id="ARBA00023125"/>
    </source>
</evidence>
<dbReference type="PROSITE" id="PS50977">
    <property type="entry name" value="HTH_TETR_2"/>
    <property type="match status" value="1"/>
</dbReference>
<evidence type="ECO:0000313" key="8">
    <source>
        <dbReference type="Proteomes" id="UP000034883"/>
    </source>
</evidence>
<dbReference type="PANTHER" id="PTHR30055">
    <property type="entry name" value="HTH-TYPE TRANSCRIPTIONAL REGULATOR RUTR"/>
    <property type="match status" value="1"/>
</dbReference>
<dbReference type="Gene3D" id="1.10.357.10">
    <property type="entry name" value="Tetracycline Repressor, domain 2"/>
    <property type="match status" value="1"/>
</dbReference>
<dbReference type="AlphaFoldDB" id="A0A0F6W097"/>
<dbReference type="InterPro" id="IPR025996">
    <property type="entry name" value="MT1864/Rv1816-like_C"/>
</dbReference>
<evidence type="ECO:0000256" key="4">
    <source>
        <dbReference type="PROSITE-ProRule" id="PRU00335"/>
    </source>
</evidence>
<accession>A0A0F6W097</accession>
<dbReference type="SUPFAM" id="SSF48498">
    <property type="entry name" value="Tetracyclin repressor-like, C-terminal domain"/>
    <property type="match status" value="1"/>
</dbReference>
<dbReference type="InterPro" id="IPR036271">
    <property type="entry name" value="Tet_transcr_reg_TetR-rel_C_sf"/>
</dbReference>
<dbReference type="PANTHER" id="PTHR30055:SF234">
    <property type="entry name" value="HTH-TYPE TRANSCRIPTIONAL REGULATOR BETI"/>
    <property type="match status" value="1"/>
</dbReference>
<feature type="region of interest" description="Disordered" evidence="5">
    <location>
        <begin position="1"/>
        <end position="24"/>
    </location>
</feature>
<evidence type="ECO:0000256" key="3">
    <source>
        <dbReference type="ARBA" id="ARBA00023163"/>
    </source>
</evidence>
<evidence type="ECO:0000259" key="6">
    <source>
        <dbReference type="PROSITE" id="PS50977"/>
    </source>
</evidence>
<feature type="compositionally biased region" description="Basic residues" evidence="5">
    <location>
        <begin position="1"/>
        <end position="10"/>
    </location>
</feature>
<dbReference type="GO" id="GO:0003700">
    <property type="term" value="F:DNA-binding transcription factor activity"/>
    <property type="evidence" value="ECO:0007669"/>
    <property type="project" value="TreeGrafter"/>
</dbReference>
<dbReference type="Pfam" id="PF13305">
    <property type="entry name" value="TetR_C_33"/>
    <property type="match status" value="1"/>
</dbReference>
<dbReference type="InterPro" id="IPR001647">
    <property type="entry name" value="HTH_TetR"/>
</dbReference>
<keyword evidence="2 4" id="KW-0238">DNA-binding</keyword>
<sequence>MLRAMKRTSRKAAPSKPPERAYHHGDLPSAMIEAALALIAEEGEDALSLRGVARRVGVDHSAAYRHFEDKRALLAAIAERGFRDLIAKIREAVAAVPEDDPPARLMALADAYVQFALDRPAHFRVMLGPRLNEDERFPTLEAAVGDAFGVLKSLIADGIARGALEDVPVLGAAGAVWSSAHGFAVLLLGKRIPIRRERVKAYMGEIVGPVVRGLERRDRPLATPR</sequence>
<keyword evidence="3" id="KW-0804">Transcription</keyword>
<dbReference type="InterPro" id="IPR009057">
    <property type="entry name" value="Homeodomain-like_sf"/>
</dbReference>
<name>A0A0F6W097_9BACT</name>
<proteinExistence type="predicted"/>